<proteinExistence type="predicted"/>
<gene>
    <name evidence="2" type="ORF">SNAT2548_LOCUS27101</name>
</gene>
<comment type="caution">
    <text evidence="2">The sequence shown here is derived from an EMBL/GenBank/DDBJ whole genome shotgun (WGS) entry which is preliminary data.</text>
</comment>
<accession>A0A812SIM9</accession>
<evidence type="ECO:0008006" key="4">
    <source>
        <dbReference type="Google" id="ProtNLM"/>
    </source>
</evidence>
<evidence type="ECO:0000313" key="2">
    <source>
        <dbReference type="EMBL" id="CAE7482745.1"/>
    </source>
</evidence>
<evidence type="ECO:0000313" key="3">
    <source>
        <dbReference type="Proteomes" id="UP000604046"/>
    </source>
</evidence>
<sequence length="180" mass="19904">MPRAAIIPNLCLAFSMSRVLGASGSEPQRRAAHVGRNWRRASSCMFFDNMPKSHKGLSSNCSSQQSHLRVWRFRQMPNSCFLAYSLHGSTASLCGDQCQSFEFEFLAPWFRQANVIITWAPLFQLESARIAIQLRPKSPPGTAPAQACGKARPALCSAVGCDEGLVKGNGWCIHWVESCR</sequence>
<name>A0A812SIM9_9DINO</name>
<evidence type="ECO:0000256" key="1">
    <source>
        <dbReference type="SAM" id="SignalP"/>
    </source>
</evidence>
<dbReference type="Proteomes" id="UP000604046">
    <property type="component" value="Unassembled WGS sequence"/>
</dbReference>
<dbReference type="AlphaFoldDB" id="A0A812SIM9"/>
<keyword evidence="3" id="KW-1185">Reference proteome</keyword>
<organism evidence="2 3">
    <name type="scientific">Symbiodinium natans</name>
    <dbReference type="NCBI Taxonomy" id="878477"/>
    <lineage>
        <taxon>Eukaryota</taxon>
        <taxon>Sar</taxon>
        <taxon>Alveolata</taxon>
        <taxon>Dinophyceae</taxon>
        <taxon>Suessiales</taxon>
        <taxon>Symbiodiniaceae</taxon>
        <taxon>Symbiodinium</taxon>
    </lineage>
</organism>
<dbReference type="EMBL" id="CAJNDS010002454">
    <property type="protein sequence ID" value="CAE7482745.1"/>
    <property type="molecule type" value="Genomic_DNA"/>
</dbReference>
<feature type="chain" id="PRO_5032482182" description="Secreted protein" evidence="1">
    <location>
        <begin position="22"/>
        <end position="180"/>
    </location>
</feature>
<keyword evidence="1" id="KW-0732">Signal</keyword>
<reference evidence="2" key="1">
    <citation type="submission" date="2021-02" db="EMBL/GenBank/DDBJ databases">
        <authorList>
            <person name="Dougan E. K."/>
            <person name="Rhodes N."/>
            <person name="Thang M."/>
            <person name="Chan C."/>
        </authorList>
    </citation>
    <scope>NUCLEOTIDE SEQUENCE</scope>
</reference>
<protein>
    <recommendedName>
        <fullName evidence="4">Secreted protein</fullName>
    </recommendedName>
</protein>
<feature type="signal peptide" evidence="1">
    <location>
        <begin position="1"/>
        <end position="21"/>
    </location>
</feature>